<accession>A0ABQ4S024</accession>
<protein>
    <recommendedName>
        <fullName evidence="3">BON domain-containing protein</fullName>
    </recommendedName>
</protein>
<reference evidence="1" key="2">
    <citation type="submission" date="2021-08" db="EMBL/GenBank/DDBJ databases">
        <authorList>
            <person name="Tani A."/>
            <person name="Ola A."/>
            <person name="Ogura Y."/>
            <person name="Katsura K."/>
            <person name="Hayashi T."/>
        </authorList>
    </citation>
    <scope>NUCLEOTIDE SEQUENCE</scope>
    <source>
        <strain evidence="1">DSM 19015</strain>
    </source>
</reference>
<evidence type="ECO:0008006" key="3">
    <source>
        <dbReference type="Google" id="ProtNLM"/>
    </source>
</evidence>
<evidence type="ECO:0000313" key="2">
    <source>
        <dbReference type="Proteomes" id="UP001055125"/>
    </source>
</evidence>
<gene>
    <name evidence="1" type="ORF">OCOJLMKI_2996</name>
</gene>
<dbReference type="Proteomes" id="UP001055125">
    <property type="component" value="Unassembled WGS sequence"/>
</dbReference>
<sequence length="73" mass="8009">MSNDPPPERADLRHEAARYRALILDQGGRVLTMTAISAESDDIAIEAAKSMVDGHAVELWDGVRFIENFAPAE</sequence>
<keyword evidence="2" id="KW-1185">Reference proteome</keyword>
<organism evidence="1 2">
    <name type="scientific">Methylobacterium iners</name>
    <dbReference type="NCBI Taxonomy" id="418707"/>
    <lineage>
        <taxon>Bacteria</taxon>
        <taxon>Pseudomonadati</taxon>
        <taxon>Pseudomonadota</taxon>
        <taxon>Alphaproteobacteria</taxon>
        <taxon>Hyphomicrobiales</taxon>
        <taxon>Methylobacteriaceae</taxon>
        <taxon>Methylobacterium</taxon>
    </lineage>
</organism>
<comment type="caution">
    <text evidence="1">The sequence shown here is derived from an EMBL/GenBank/DDBJ whole genome shotgun (WGS) entry which is preliminary data.</text>
</comment>
<proteinExistence type="predicted"/>
<dbReference type="EMBL" id="BPQP01000046">
    <property type="protein sequence ID" value="GJD95782.1"/>
    <property type="molecule type" value="Genomic_DNA"/>
</dbReference>
<dbReference type="RefSeq" id="WP_238244918.1">
    <property type="nucleotide sequence ID" value="NZ_BPQP01000046.1"/>
</dbReference>
<name>A0ABQ4S024_9HYPH</name>
<reference evidence="1" key="1">
    <citation type="journal article" date="2021" name="Front. Microbiol.">
        <title>Comprehensive Comparative Genomics and Phenotyping of Methylobacterium Species.</title>
        <authorList>
            <person name="Alessa O."/>
            <person name="Ogura Y."/>
            <person name="Fujitani Y."/>
            <person name="Takami H."/>
            <person name="Hayashi T."/>
            <person name="Sahin N."/>
            <person name="Tani A."/>
        </authorList>
    </citation>
    <scope>NUCLEOTIDE SEQUENCE</scope>
    <source>
        <strain evidence="1">DSM 19015</strain>
    </source>
</reference>
<evidence type="ECO:0000313" key="1">
    <source>
        <dbReference type="EMBL" id="GJD95782.1"/>
    </source>
</evidence>